<name>A0A0K2T687_LEPSM</name>
<dbReference type="EMBL" id="HACA01003595">
    <property type="protein sequence ID" value="CDW20956.1"/>
    <property type="molecule type" value="Transcribed_RNA"/>
</dbReference>
<feature type="domain" description="Ig-like" evidence="12">
    <location>
        <begin position="313"/>
        <end position="406"/>
    </location>
</feature>
<dbReference type="Gene3D" id="2.60.40.10">
    <property type="entry name" value="Immunoglobulins"/>
    <property type="match status" value="15"/>
</dbReference>
<feature type="compositionally biased region" description="Low complexity" evidence="10">
    <location>
        <begin position="1791"/>
        <end position="1801"/>
    </location>
</feature>
<evidence type="ECO:0000256" key="5">
    <source>
        <dbReference type="ARBA" id="ARBA00022889"/>
    </source>
</evidence>
<accession>A0A0K2T687</accession>
<dbReference type="CDD" id="cd00096">
    <property type="entry name" value="Ig"/>
    <property type="match status" value="1"/>
</dbReference>
<dbReference type="FunFam" id="2.60.40.10:FF:000333">
    <property type="entry name" value="Down syndrome cell adhesion molecule"/>
    <property type="match status" value="1"/>
</dbReference>
<evidence type="ECO:0000256" key="1">
    <source>
        <dbReference type="ARBA" id="ARBA00004167"/>
    </source>
</evidence>
<dbReference type="GO" id="GO:0070593">
    <property type="term" value="P:dendrite self-avoidance"/>
    <property type="evidence" value="ECO:0007669"/>
    <property type="project" value="TreeGrafter"/>
</dbReference>
<dbReference type="GO" id="GO:0007411">
    <property type="term" value="P:axon guidance"/>
    <property type="evidence" value="ECO:0007669"/>
    <property type="project" value="TreeGrafter"/>
</dbReference>
<dbReference type="SMART" id="SM00409">
    <property type="entry name" value="IG"/>
    <property type="match status" value="9"/>
</dbReference>
<dbReference type="PANTHER" id="PTHR10075:SF100">
    <property type="entry name" value="FASCICLIN-2"/>
    <property type="match status" value="1"/>
</dbReference>
<dbReference type="SMART" id="SM00408">
    <property type="entry name" value="IGc2"/>
    <property type="match status" value="8"/>
</dbReference>
<dbReference type="PROSITE" id="PS50835">
    <property type="entry name" value="IG_LIKE"/>
    <property type="match status" value="8"/>
</dbReference>
<dbReference type="InterPro" id="IPR013098">
    <property type="entry name" value="Ig_I-set"/>
</dbReference>
<dbReference type="InterPro" id="IPR013783">
    <property type="entry name" value="Ig-like_fold"/>
</dbReference>
<dbReference type="CDD" id="cd20956">
    <property type="entry name" value="IgI_4_Dscam"/>
    <property type="match status" value="1"/>
</dbReference>
<dbReference type="InterPro" id="IPR003598">
    <property type="entry name" value="Ig_sub2"/>
</dbReference>
<feature type="domain" description="Ig-like" evidence="12">
    <location>
        <begin position="503"/>
        <end position="593"/>
    </location>
</feature>
<dbReference type="Pfam" id="PF25059">
    <property type="entry name" value="FN3_DSCAM-DSCAML_C"/>
    <property type="match status" value="1"/>
</dbReference>
<dbReference type="PANTHER" id="PTHR10075">
    <property type="entry name" value="BASIGIN RELATED"/>
    <property type="match status" value="1"/>
</dbReference>
<evidence type="ECO:0000259" key="13">
    <source>
        <dbReference type="PROSITE" id="PS50853"/>
    </source>
</evidence>
<feature type="domain" description="Fibronectin type-III" evidence="13">
    <location>
        <begin position="934"/>
        <end position="1055"/>
    </location>
</feature>
<evidence type="ECO:0000256" key="4">
    <source>
        <dbReference type="ARBA" id="ARBA00022737"/>
    </source>
</evidence>
<comment type="subcellular location">
    <subcellularLocation>
        <location evidence="1">Membrane</location>
        <topology evidence="1">Single-pass membrane protein</topology>
    </subcellularLocation>
</comment>
<keyword evidence="4" id="KW-0677">Repeat</keyword>
<keyword evidence="5" id="KW-0130">Cell adhesion</keyword>
<feature type="domain" description="Fibronectin type-III" evidence="13">
    <location>
        <begin position="1346"/>
        <end position="1442"/>
    </location>
</feature>
<keyword evidence="9" id="KW-0393">Immunoglobulin domain</keyword>
<feature type="non-terminal residue" evidence="14">
    <location>
        <position position="1"/>
    </location>
</feature>
<evidence type="ECO:0000313" key="14">
    <source>
        <dbReference type="EMBL" id="CDW20956.1"/>
    </source>
</evidence>
<feature type="compositionally biased region" description="Polar residues" evidence="10">
    <location>
        <begin position="1726"/>
        <end position="1749"/>
    </location>
</feature>
<dbReference type="FunFam" id="2.60.40.10:FF:000032">
    <property type="entry name" value="palladin isoform X1"/>
    <property type="match status" value="1"/>
</dbReference>
<keyword evidence="3" id="KW-0732">Signal</keyword>
<dbReference type="InterPro" id="IPR036179">
    <property type="entry name" value="Ig-like_dom_sf"/>
</dbReference>
<dbReference type="InterPro" id="IPR056754">
    <property type="entry name" value="DSCAM/DSCAML_C"/>
</dbReference>
<dbReference type="Pfam" id="PF13927">
    <property type="entry name" value="Ig_3"/>
    <property type="match status" value="3"/>
</dbReference>
<dbReference type="SUPFAM" id="SSF49265">
    <property type="entry name" value="Fibronectin type III"/>
    <property type="match status" value="3"/>
</dbReference>
<feature type="transmembrane region" description="Helical" evidence="11">
    <location>
        <begin position="1591"/>
        <end position="1613"/>
    </location>
</feature>
<evidence type="ECO:0000256" key="10">
    <source>
        <dbReference type="SAM" id="MobiDB-lite"/>
    </source>
</evidence>
<dbReference type="OrthoDB" id="6380591at2759"/>
<proteinExistence type="predicted"/>
<keyword evidence="7 11" id="KW-0472">Membrane</keyword>
<dbReference type="InterPro" id="IPR003599">
    <property type="entry name" value="Ig_sub"/>
</dbReference>
<keyword evidence="6 11" id="KW-1133">Transmembrane helix</keyword>
<dbReference type="FunFam" id="2.60.40.10:FF:000028">
    <property type="entry name" value="Neuronal cell adhesion molecule"/>
    <property type="match status" value="1"/>
</dbReference>
<evidence type="ECO:0000256" key="7">
    <source>
        <dbReference type="ARBA" id="ARBA00023136"/>
    </source>
</evidence>
<feature type="region of interest" description="Disordered" evidence="10">
    <location>
        <begin position="1665"/>
        <end position="1689"/>
    </location>
</feature>
<feature type="region of interest" description="Disordered" evidence="10">
    <location>
        <begin position="1887"/>
        <end position="1916"/>
    </location>
</feature>
<evidence type="ECO:0000256" key="3">
    <source>
        <dbReference type="ARBA" id="ARBA00022729"/>
    </source>
</evidence>
<feature type="region of interest" description="Disordered" evidence="10">
    <location>
        <begin position="1726"/>
        <end position="1817"/>
    </location>
</feature>
<organism evidence="14">
    <name type="scientific">Lepeophtheirus salmonis</name>
    <name type="common">Salmon louse</name>
    <name type="synonym">Caligus salmonis</name>
    <dbReference type="NCBI Taxonomy" id="72036"/>
    <lineage>
        <taxon>Eukaryota</taxon>
        <taxon>Metazoa</taxon>
        <taxon>Ecdysozoa</taxon>
        <taxon>Arthropoda</taxon>
        <taxon>Crustacea</taxon>
        <taxon>Multicrustacea</taxon>
        <taxon>Hexanauplia</taxon>
        <taxon>Copepoda</taxon>
        <taxon>Siphonostomatoida</taxon>
        <taxon>Caligidae</taxon>
        <taxon>Lepeophtheirus</taxon>
    </lineage>
</organism>
<dbReference type="FunFam" id="2.60.40.10:FF:000017">
    <property type="entry name" value="Down syndrome cell adhesion molecule b"/>
    <property type="match status" value="1"/>
</dbReference>
<dbReference type="InterPro" id="IPR003961">
    <property type="entry name" value="FN3_dom"/>
</dbReference>
<keyword evidence="8" id="KW-1015">Disulfide bond</keyword>
<dbReference type="GO" id="GO:0007417">
    <property type="term" value="P:central nervous system development"/>
    <property type="evidence" value="ECO:0007669"/>
    <property type="project" value="TreeGrafter"/>
</dbReference>
<evidence type="ECO:0000256" key="6">
    <source>
        <dbReference type="ARBA" id="ARBA00022989"/>
    </source>
</evidence>
<feature type="compositionally biased region" description="Basic residues" evidence="10">
    <location>
        <begin position="1750"/>
        <end position="1760"/>
    </location>
</feature>
<feature type="domain" description="Fibronectin type-III" evidence="13">
    <location>
        <begin position="1056"/>
        <end position="1150"/>
    </location>
</feature>
<dbReference type="CDD" id="cd00063">
    <property type="entry name" value="FN3"/>
    <property type="match status" value="5"/>
</dbReference>
<dbReference type="GO" id="GO:0030424">
    <property type="term" value="C:axon"/>
    <property type="evidence" value="ECO:0007669"/>
    <property type="project" value="TreeGrafter"/>
</dbReference>
<feature type="region of interest" description="Disordered" evidence="10">
    <location>
        <begin position="976"/>
        <end position="1001"/>
    </location>
</feature>
<dbReference type="SUPFAM" id="SSF48726">
    <property type="entry name" value="Immunoglobulin"/>
    <property type="match status" value="9"/>
</dbReference>
<dbReference type="GO" id="GO:0007156">
    <property type="term" value="P:homophilic cell adhesion via plasma membrane adhesion molecules"/>
    <property type="evidence" value="ECO:0007669"/>
    <property type="project" value="TreeGrafter"/>
</dbReference>
<protein>
    <submittedName>
        <fullName evidence="14">Uncharacterized protein</fullName>
    </submittedName>
</protein>
<feature type="compositionally biased region" description="Polar residues" evidence="10">
    <location>
        <begin position="1802"/>
        <end position="1813"/>
    </location>
</feature>
<dbReference type="GO" id="GO:0005886">
    <property type="term" value="C:plasma membrane"/>
    <property type="evidence" value="ECO:0007669"/>
    <property type="project" value="TreeGrafter"/>
</dbReference>
<reference evidence="14" key="1">
    <citation type="submission" date="2014-05" db="EMBL/GenBank/DDBJ databases">
        <authorList>
            <person name="Chronopoulou M."/>
        </authorList>
    </citation>
    <scope>NUCLEOTIDE SEQUENCE</scope>
    <source>
        <tissue evidence="14">Whole organism</tissue>
    </source>
</reference>
<dbReference type="Pfam" id="PF00041">
    <property type="entry name" value="fn3"/>
    <property type="match status" value="4"/>
</dbReference>
<feature type="domain" description="Ig-like" evidence="12">
    <location>
        <begin position="718"/>
        <end position="817"/>
    </location>
</feature>
<evidence type="ECO:0000259" key="12">
    <source>
        <dbReference type="PROSITE" id="PS50835"/>
    </source>
</evidence>
<feature type="domain" description="Fibronectin type-III" evidence="13">
    <location>
        <begin position="1154"/>
        <end position="1253"/>
    </location>
</feature>
<feature type="domain" description="Ig-like" evidence="12">
    <location>
        <begin position="110"/>
        <end position="206"/>
    </location>
</feature>
<evidence type="ECO:0000256" key="9">
    <source>
        <dbReference type="ARBA" id="ARBA00023319"/>
    </source>
</evidence>
<dbReference type="InterPro" id="IPR007110">
    <property type="entry name" value="Ig-like_dom"/>
</dbReference>
<evidence type="ECO:0000256" key="8">
    <source>
        <dbReference type="ARBA" id="ARBA00023157"/>
    </source>
</evidence>
<feature type="compositionally biased region" description="Polar residues" evidence="10">
    <location>
        <begin position="1903"/>
        <end position="1916"/>
    </location>
</feature>
<dbReference type="Pfam" id="PF07679">
    <property type="entry name" value="I-set"/>
    <property type="match status" value="4"/>
</dbReference>
<sequence length="1916" mass="212752">EKLDIRVLSLPVAPENPALLSCQVHRGDSSPLLEFLSVEKWEKDGTTLLKNNEDGKHLYLSSGDLAVLNVELTDSVSQYRCIVRNTLTGRLLVSLPSSIQVISSAMRSKPNILHSKLGASAPSEREVLYMEEGQGAILPCFSSGSPPPFTSWFKENHHLLDPLPSSPQYHLFGPRGSALKIYRLQSSDSGIYRCVARNDVGESSFSIHLKVYSQGESSPPDLRVLPDIQSADIGSNARFSCQIPDSRISQIEVGLRWLVNGVSPRDPRILVRGDEIEIRNVQQEDGGIYQCFLSLKGNEYQASGELRLGDSLPRLQYAFIEQTLQPGPMVSLKCSATGSPTPIIKWKLDGFDLPNLERYLIGQYVTVHGDVISHLNISRSLVIDGGLYSCSVINRAGSIIHQGRLNIYGAPMIRPWPEEIKAIEGRTFVLHCPLGGFPIEAVHWEKDNLLLASNLRRKVLNNGTLILSDVAKERDEGSYKCTGSNRQGLSAMGKTKISVIVSPKIVPFAAPASLQQGERISLTCTIARGDAPLTLSWVKNNRPLNNNVGQKIISFDSYNSMLTIEALSLHHIGTYTCLARNKAGSAEYSQHITVHVPPAWKTKPWSTSSVQGESSKLYCQAEGSPAPKISWKKEIASQPGEFLEIIPPINSGIWIQSNKEKEGGGIDSLPTSDYGITNSTLIIERTSKSHAGRYLCLVSNGIGQDLHQFFNFTVKVPPRVTFPDRSFALNSALGDKMARLNCEAEGDKPITVTWMRQNEDIDVNSIVRYSLETIATERGVKTILSIHGINEEDESDYSCLFTNAFGRSSALIKLNVQEPPSPPKVIHIVEISSRFVRLSWTSNRRSGLDLPVSKYVIEWVDHKVPWELAKIKTINGRKEIEEERMTKSEEQVRLDGLRPNIYYKVRVFAENSLGRGRSSSELRLRTRGDKPDGKPVRIQIVDGPSPSTLIVSWEDPDDNTWNGRITSYRLGWKLESDHSPGLPPNNRLQEGPKSSGGDNYNWTTVERYDRSDLRTILRELIPNSKYEILIQAQNRYGFGPVSKESGSTGEDLPLTPPRNIICTPMTSTSLQLTWAPPEVSDIRGRLLGYRLYYQDVNHKFSIPGTKESMTPSVILNSLNKFSNYSVMMAVFNSAGEGPFSSPFFCSTKEDVPGQPAKVKTFPLSDRSILVSWLPPQEPNGIIVSYTLYTRIRTGTPSTHGEPKGGTPIRRTARHFVVNGLKQSFYYQFWITASTKYGEGVRSEIKGERVIANGRSRPFIHSIGSEIVGEVGETISLPCHHMGPPRSVRRQWISNGIKLRKSSKMSFEDECLDIHEIEHSDEGNYSCIIERPLSHDQIVYSLRVKRVPNPPLIELNSASSNSLSLSWTSNQDKIDSPILGAIIHHKRKYGAPYETIIPPFYNFTLSHLNCGTEYTLYSTLFNAIGSSDQSNTLTVSTTGTKPSSSKNGAFIFPSNDSVRLDLYSWDVENEGCPVRYFVVDYRQSSALSLQDSKSNHHQNSPSWSLISNNLQTTSRRFTVRQLQPNTHYELRVVANNEAGSTSAYYKFKTLSNVEAAAKIAAEDDERGINSSKEASSSSSEGRRESWMSSKLIAIPIFAAAILIVSTSIGIALCIKKRRHVNKGFYLRPEDNTRSHLEDTLAKETMKNFQMMKEEQLYATIGAPSSTGSIQPLPPPPSSIDGADKSLMSSRGKDEINPYATFVLPGVAPGEETLRHIVYHENQTLPMSDAYSKSSESNIYTTLNHPPQQNKRSTHRSRRKPTKSSGSIFTAPKKKKKKKPLRELDSDSPVGISSSPTPSSSSSNEVQFIGSSSRTESADQMDFIQEVSSIEVIPRPIKQGIPVTFGHEAETTTDDEIFVKRGNQFVSLKSSHLKGRLPKDLLKLVSETNGGEKAVPSRFEDSSDCDISSNNPYSYVDV</sequence>
<evidence type="ECO:0000256" key="11">
    <source>
        <dbReference type="SAM" id="Phobius"/>
    </source>
</evidence>
<keyword evidence="2 11" id="KW-0812">Transmembrane</keyword>
<feature type="domain" description="Fibronectin type-III" evidence="13">
    <location>
        <begin position="819"/>
        <end position="929"/>
    </location>
</feature>
<dbReference type="SMART" id="SM00060">
    <property type="entry name" value="FN3"/>
    <property type="match status" value="6"/>
</dbReference>
<dbReference type="PROSITE" id="PS50853">
    <property type="entry name" value="FN3"/>
    <property type="match status" value="5"/>
</dbReference>
<feature type="domain" description="Ig-like" evidence="12">
    <location>
        <begin position="220"/>
        <end position="307"/>
    </location>
</feature>
<dbReference type="GO" id="GO:0098632">
    <property type="term" value="F:cell-cell adhesion mediator activity"/>
    <property type="evidence" value="ECO:0007669"/>
    <property type="project" value="TreeGrafter"/>
</dbReference>
<evidence type="ECO:0000256" key="2">
    <source>
        <dbReference type="ARBA" id="ARBA00022692"/>
    </source>
</evidence>
<feature type="domain" description="Ig-like" evidence="12">
    <location>
        <begin position="411"/>
        <end position="498"/>
    </location>
</feature>
<feature type="domain" description="Ig-like" evidence="12">
    <location>
        <begin position="1257"/>
        <end position="1344"/>
    </location>
</feature>
<feature type="domain" description="Ig-like" evidence="12">
    <location>
        <begin position="598"/>
        <end position="701"/>
    </location>
</feature>
<dbReference type="InterPro" id="IPR036116">
    <property type="entry name" value="FN3_sf"/>
</dbReference>